<dbReference type="InterPro" id="IPR017441">
    <property type="entry name" value="Protein_kinase_ATP_BS"/>
</dbReference>
<evidence type="ECO:0000256" key="8">
    <source>
        <dbReference type="ARBA" id="ARBA00048679"/>
    </source>
</evidence>
<dbReference type="InterPro" id="IPR051334">
    <property type="entry name" value="SRPK"/>
</dbReference>
<dbReference type="PROSITE" id="PS50011">
    <property type="entry name" value="PROTEIN_KINASE_DOM"/>
    <property type="match status" value="1"/>
</dbReference>
<evidence type="ECO:0000256" key="9">
    <source>
        <dbReference type="PROSITE-ProRule" id="PRU10141"/>
    </source>
</evidence>
<comment type="similarity">
    <text evidence="10">Belongs to the protein kinase superfamily.</text>
</comment>
<dbReference type="PROSITE" id="PS00107">
    <property type="entry name" value="PROTEIN_KINASE_ATP"/>
    <property type="match status" value="1"/>
</dbReference>
<sequence>MALQKKRSFVIKTSRENLDMSSEEEEEEEEYRKGGYHPVDIDDCFNNKYKILAKLGWGHFSTVWLARDIVDNRDVALKIVKSAHHYTEAARDEIKILHKSTSSDPNNEYCVVRLLDHFEINGPNGLHVCMVFEKVGCNLLTLIRMYKYKGLPLPVVKIVAKQILIGVAFLHRCFIIHTDLKPENLLLVKTPMILKKFEKMEQENGSQGKNVDVVKGIGLDGPWCEADLMATYSDCCRIKIVDLGNACWTFQHFTDDVQTRQYRAPEVILGARYDSSIDVWSIACIIFELLTGDLLFEPKSGKTFEKNDDHLAQIQELLGAMPKQIAFSGKLSSKFFNQNGELRYIKNLKFWPLKNVLCDKYKFNEKDASEISDFLLPMLVMNPKERITAEQALENPWVKDVDVNDFRSTLGHKEKET</sequence>
<keyword evidence="5" id="KW-0418">Kinase</keyword>
<dbReference type="SUPFAM" id="SSF56112">
    <property type="entry name" value="Protein kinase-like (PK-like)"/>
    <property type="match status" value="1"/>
</dbReference>
<keyword evidence="2 10" id="KW-0723">Serine/threonine-protein kinase</keyword>
<evidence type="ECO:0000256" key="4">
    <source>
        <dbReference type="ARBA" id="ARBA00022741"/>
    </source>
</evidence>
<evidence type="ECO:0000256" key="6">
    <source>
        <dbReference type="ARBA" id="ARBA00022840"/>
    </source>
</evidence>
<dbReference type="Gene3D" id="3.30.200.20">
    <property type="entry name" value="Phosphorylase Kinase, domain 1"/>
    <property type="match status" value="1"/>
</dbReference>
<dbReference type="GO" id="GO:0050684">
    <property type="term" value="P:regulation of mRNA processing"/>
    <property type="evidence" value="ECO:0007669"/>
    <property type="project" value="TreeGrafter"/>
</dbReference>
<organism evidence="12">
    <name type="scientific">Arcella intermedia</name>
    <dbReference type="NCBI Taxonomy" id="1963864"/>
    <lineage>
        <taxon>Eukaryota</taxon>
        <taxon>Amoebozoa</taxon>
        <taxon>Tubulinea</taxon>
        <taxon>Elardia</taxon>
        <taxon>Arcellinida</taxon>
        <taxon>Sphaerothecina</taxon>
        <taxon>Arcellidae</taxon>
        <taxon>Arcella</taxon>
    </lineage>
</organism>
<dbReference type="Pfam" id="PF00069">
    <property type="entry name" value="Pkinase"/>
    <property type="match status" value="2"/>
</dbReference>
<name>A0A6B2L5E2_9EUKA</name>
<dbReference type="EMBL" id="GIBP01003128">
    <property type="protein sequence ID" value="NDV32097.1"/>
    <property type="molecule type" value="Transcribed_RNA"/>
</dbReference>
<dbReference type="GO" id="GO:0004674">
    <property type="term" value="F:protein serine/threonine kinase activity"/>
    <property type="evidence" value="ECO:0007669"/>
    <property type="project" value="UniProtKB-KW"/>
</dbReference>
<evidence type="ECO:0000313" key="12">
    <source>
        <dbReference type="EMBL" id="NDV32097.1"/>
    </source>
</evidence>
<dbReference type="GO" id="GO:0000245">
    <property type="term" value="P:spliceosomal complex assembly"/>
    <property type="evidence" value="ECO:0007669"/>
    <property type="project" value="TreeGrafter"/>
</dbReference>
<accession>A0A6B2L5E2</accession>
<dbReference type="Gene3D" id="1.10.510.10">
    <property type="entry name" value="Transferase(Phosphotransferase) domain 1"/>
    <property type="match status" value="1"/>
</dbReference>
<evidence type="ECO:0000256" key="5">
    <source>
        <dbReference type="ARBA" id="ARBA00022777"/>
    </source>
</evidence>
<dbReference type="InterPro" id="IPR000719">
    <property type="entry name" value="Prot_kinase_dom"/>
</dbReference>
<evidence type="ECO:0000259" key="11">
    <source>
        <dbReference type="PROSITE" id="PS50011"/>
    </source>
</evidence>
<dbReference type="CDD" id="cd14136">
    <property type="entry name" value="STKc_SRPK"/>
    <property type="match status" value="1"/>
</dbReference>
<comment type="catalytic activity">
    <reaction evidence="7">
        <text>L-threonyl-[protein] + ATP = O-phospho-L-threonyl-[protein] + ADP + H(+)</text>
        <dbReference type="Rhea" id="RHEA:46608"/>
        <dbReference type="Rhea" id="RHEA-COMP:11060"/>
        <dbReference type="Rhea" id="RHEA-COMP:11605"/>
        <dbReference type="ChEBI" id="CHEBI:15378"/>
        <dbReference type="ChEBI" id="CHEBI:30013"/>
        <dbReference type="ChEBI" id="CHEBI:30616"/>
        <dbReference type="ChEBI" id="CHEBI:61977"/>
        <dbReference type="ChEBI" id="CHEBI:456216"/>
        <dbReference type="EC" id="2.7.11.1"/>
    </reaction>
</comment>
<feature type="domain" description="Protein kinase" evidence="11">
    <location>
        <begin position="49"/>
        <end position="398"/>
    </location>
</feature>
<dbReference type="GO" id="GO:0005524">
    <property type="term" value="F:ATP binding"/>
    <property type="evidence" value="ECO:0007669"/>
    <property type="project" value="UniProtKB-UniRule"/>
</dbReference>
<feature type="binding site" evidence="9">
    <location>
        <position position="78"/>
    </location>
    <ligand>
        <name>ATP</name>
        <dbReference type="ChEBI" id="CHEBI:30616"/>
    </ligand>
</feature>
<dbReference type="EC" id="2.7.11.1" evidence="1"/>
<evidence type="ECO:0000256" key="7">
    <source>
        <dbReference type="ARBA" id="ARBA00047899"/>
    </source>
</evidence>
<proteinExistence type="inferred from homology"/>
<protein>
    <recommendedName>
        <fullName evidence="1">non-specific serine/threonine protein kinase</fullName>
        <ecNumber evidence="1">2.7.11.1</ecNumber>
    </recommendedName>
</protein>
<dbReference type="InterPro" id="IPR011009">
    <property type="entry name" value="Kinase-like_dom_sf"/>
</dbReference>
<evidence type="ECO:0000256" key="3">
    <source>
        <dbReference type="ARBA" id="ARBA00022679"/>
    </source>
</evidence>
<dbReference type="InterPro" id="IPR008271">
    <property type="entry name" value="Ser/Thr_kinase_AS"/>
</dbReference>
<dbReference type="AlphaFoldDB" id="A0A6B2L5E2"/>
<evidence type="ECO:0000256" key="1">
    <source>
        <dbReference type="ARBA" id="ARBA00012513"/>
    </source>
</evidence>
<keyword evidence="3" id="KW-0808">Transferase</keyword>
<keyword evidence="6 9" id="KW-0067">ATP-binding</keyword>
<evidence type="ECO:0000256" key="10">
    <source>
        <dbReference type="RuleBase" id="RU000304"/>
    </source>
</evidence>
<dbReference type="FunFam" id="3.30.200.20:FF:000770">
    <property type="entry name" value="SRSF protein kinase 2"/>
    <property type="match status" value="1"/>
</dbReference>
<dbReference type="FunFam" id="1.10.510.10:FF:000339">
    <property type="entry name" value="Serine/threonine-protein kinase SRPK-like protein"/>
    <property type="match status" value="1"/>
</dbReference>
<dbReference type="PROSITE" id="PS00108">
    <property type="entry name" value="PROTEIN_KINASE_ST"/>
    <property type="match status" value="1"/>
</dbReference>
<dbReference type="PANTHER" id="PTHR47634">
    <property type="entry name" value="PROTEIN KINASE DOMAIN-CONTAINING PROTEIN-RELATED"/>
    <property type="match status" value="1"/>
</dbReference>
<dbReference type="SMART" id="SM00220">
    <property type="entry name" value="S_TKc"/>
    <property type="match status" value="1"/>
</dbReference>
<comment type="catalytic activity">
    <reaction evidence="8">
        <text>L-seryl-[protein] + ATP = O-phospho-L-seryl-[protein] + ADP + H(+)</text>
        <dbReference type="Rhea" id="RHEA:17989"/>
        <dbReference type="Rhea" id="RHEA-COMP:9863"/>
        <dbReference type="Rhea" id="RHEA-COMP:11604"/>
        <dbReference type="ChEBI" id="CHEBI:15378"/>
        <dbReference type="ChEBI" id="CHEBI:29999"/>
        <dbReference type="ChEBI" id="CHEBI:30616"/>
        <dbReference type="ChEBI" id="CHEBI:83421"/>
        <dbReference type="ChEBI" id="CHEBI:456216"/>
        <dbReference type="EC" id="2.7.11.1"/>
    </reaction>
</comment>
<evidence type="ECO:0000256" key="2">
    <source>
        <dbReference type="ARBA" id="ARBA00022527"/>
    </source>
</evidence>
<keyword evidence="4 9" id="KW-0547">Nucleotide-binding</keyword>
<reference evidence="12" key="1">
    <citation type="journal article" date="2020" name="J. Eukaryot. Microbiol.">
        <title>De novo Sequencing, Assembly and Annotation of the Transcriptome for the Free-Living Testate Amoeba Arcella intermedia.</title>
        <authorList>
            <person name="Ribeiro G.M."/>
            <person name="Porfirio-Sousa A.L."/>
            <person name="Maurer-Alcala X.X."/>
            <person name="Katz L.A."/>
            <person name="Lahr D.J.G."/>
        </authorList>
    </citation>
    <scope>NUCLEOTIDE SEQUENCE</scope>
</reference>
<dbReference type="PANTHER" id="PTHR47634:SF9">
    <property type="entry name" value="PROTEIN KINASE DOMAIN-CONTAINING PROTEIN-RELATED"/>
    <property type="match status" value="1"/>
</dbReference>